<name>A0A9D4P8H8_DERFA</name>
<dbReference type="EMBL" id="SDOV01000001">
    <property type="protein sequence ID" value="KAH7646154.1"/>
    <property type="molecule type" value="Genomic_DNA"/>
</dbReference>
<gene>
    <name evidence="2" type="ORF">HUG17_1692</name>
</gene>
<protein>
    <submittedName>
        <fullName evidence="2">Lanc-like protein 2-like protein</fullName>
    </submittedName>
</protein>
<keyword evidence="1" id="KW-0862">Zinc</keyword>
<dbReference type="PANTHER" id="PTHR12736">
    <property type="entry name" value="LANC-LIKE PROTEIN"/>
    <property type="match status" value="1"/>
</dbReference>
<sequence>MMNELKIYVKSNFTRLFDHWQQHLNTFLQTNDSSVYTGTTGAAILYLKIFESKFFPNPESYLHKANELIEIGLKNFRRIQVPTYLCGEIGLLATATLIYYYQNKDYGQLLNSILSIHSNVCCIESNLPDEILYGRAGYLYTLLLLRSKIPNLHSLITDDMIRQVICAILESGKKTTKNLHSKWPLTYVWYDEHYVGAAHGYAGILYLLLKSIQYICSQELQTLIRPTLNMIVDTQFQSGNFPACLAENEDKLVHWCHGSPGLIYLLATAQSIFKDEKYLQAALKAGDDIWRRGLLRKGYGLCHGTAGNAYAFLCLYTLTNDQKHLYRAIKFTEWCCSYGQHGCRTPDTPYSLFEGMAGTLYFFLDIINPFEAGFPALQL</sequence>
<dbReference type="Pfam" id="PF05147">
    <property type="entry name" value="LANC_like"/>
    <property type="match status" value="1"/>
</dbReference>
<evidence type="ECO:0000313" key="2">
    <source>
        <dbReference type="EMBL" id="KAH7646154.1"/>
    </source>
</evidence>
<accession>A0A9D4P8H8</accession>
<dbReference type="GO" id="GO:0005886">
    <property type="term" value="C:plasma membrane"/>
    <property type="evidence" value="ECO:0007669"/>
    <property type="project" value="TreeGrafter"/>
</dbReference>
<dbReference type="Gene3D" id="1.50.10.10">
    <property type="match status" value="1"/>
</dbReference>
<dbReference type="PRINTS" id="PR01950">
    <property type="entry name" value="LANCSUPER"/>
</dbReference>
<evidence type="ECO:0000256" key="1">
    <source>
        <dbReference type="PIRSR" id="PIRSR607822-1"/>
    </source>
</evidence>
<dbReference type="SMART" id="SM01260">
    <property type="entry name" value="LANC_like"/>
    <property type="match status" value="1"/>
</dbReference>
<dbReference type="Proteomes" id="UP000828236">
    <property type="component" value="Unassembled WGS sequence"/>
</dbReference>
<dbReference type="SUPFAM" id="SSF158745">
    <property type="entry name" value="LanC-like"/>
    <property type="match status" value="1"/>
</dbReference>
<feature type="binding site" evidence="1">
    <location>
        <position position="302"/>
    </location>
    <ligand>
        <name>Zn(2+)</name>
        <dbReference type="ChEBI" id="CHEBI:29105"/>
    </ligand>
</feature>
<dbReference type="GO" id="GO:0046872">
    <property type="term" value="F:metal ion binding"/>
    <property type="evidence" value="ECO:0007669"/>
    <property type="project" value="UniProtKB-KW"/>
</dbReference>
<feature type="binding site" evidence="1">
    <location>
        <position position="303"/>
    </location>
    <ligand>
        <name>Zn(2+)</name>
        <dbReference type="ChEBI" id="CHEBI:29105"/>
    </ligand>
</feature>
<reference evidence="2" key="1">
    <citation type="submission" date="2020-06" db="EMBL/GenBank/DDBJ databases">
        <authorList>
            <person name="Ji K."/>
            <person name="Li J."/>
        </authorList>
    </citation>
    <scope>NUCLEOTIDE SEQUENCE</scope>
    <source>
        <strain evidence="2">JKM2019</strain>
        <tissue evidence="2">Whole body</tissue>
    </source>
</reference>
<keyword evidence="1" id="KW-0479">Metal-binding</keyword>
<dbReference type="CDD" id="cd04794">
    <property type="entry name" value="euk_LANCL"/>
    <property type="match status" value="1"/>
</dbReference>
<dbReference type="GO" id="GO:0005975">
    <property type="term" value="P:carbohydrate metabolic process"/>
    <property type="evidence" value="ECO:0007669"/>
    <property type="project" value="InterPro"/>
</dbReference>
<proteinExistence type="predicted"/>
<reference evidence="2" key="2">
    <citation type="journal article" date="2021" name="World Allergy Organ. J.">
        <title>Chromosome-level assembly of Dermatophagoides farinae genome and transcriptome reveals two novel allergens Der f 37 and Der f 39.</title>
        <authorList>
            <person name="Chen J."/>
            <person name="Cai Z."/>
            <person name="Fan D."/>
            <person name="Hu J."/>
            <person name="Hou Y."/>
            <person name="He Y."/>
            <person name="Zhang Z."/>
            <person name="Zhao Z."/>
            <person name="Gao P."/>
            <person name="Hu W."/>
            <person name="Sun J."/>
            <person name="Li J."/>
            <person name="Ji K."/>
        </authorList>
    </citation>
    <scope>NUCLEOTIDE SEQUENCE</scope>
    <source>
        <strain evidence="2">JKM2019</strain>
    </source>
</reference>
<dbReference type="GO" id="GO:0031179">
    <property type="term" value="P:peptide modification"/>
    <property type="evidence" value="ECO:0007669"/>
    <property type="project" value="InterPro"/>
</dbReference>
<comment type="caution">
    <text evidence="2">The sequence shown here is derived from an EMBL/GenBank/DDBJ whole genome shotgun (WGS) entry which is preliminary data.</text>
</comment>
<dbReference type="PANTHER" id="PTHR12736:SF21">
    <property type="entry name" value="LANC-LIKE PROTEIN 2"/>
    <property type="match status" value="1"/>
</dbReference>
<dbReference type="InterPro" id="IPR012341">
    <property type="entry name" value="6hp_glycosidase-like_sf"/>
</dbReference>
<dbReference type="AlphaFoldDB" id="A0A9D4P8H8"/>
<organism evidence="2">
    <name type="scientific">Dermatophagoides farinae</name>
    <name type="common">American house dust mite</name>
    <dbReference type="NCBI Taxonomy" id="6954"/>
    <lineage>
        <taxon>Eukaryota</taxon>
        <taxon>Metazoa</taxon>
        <taxon>Ecdysozoa</taxon>
        <taxon>Arthropoda</taxon>
        <taxon>Chelicerata</taxon>
        <taxon>Arachnida</taxon>
        <taxon>Acari</taxon>
        <taxon>Acariformes</taxon>
        <taxon>Sarcoptiformes</taxon>
        <taxon>Astigmata</taxon>
        <taxon>Psoroptidia</taxon>
        <taxon>Analgoidea</taxon>
        <taxon>Pyroglyphidae</taxon>
        <taxon>Dermatophagoidinae</taxon>
        <taxon>Dermatophagoides</taxon>
    </lineage>
</organism>
<dbReference type="InterPro" id="IPR007822">
    <property type="entry name" value="LANC-like"/>
</dbReference>
<feature type="binding site" evidence="1">
    <location>
        <position position="256"/>
    </location>
    <ligand>
        <name>Zn(2+)</name>
        <dbReference type="ChEBI" id="CHEBI:29105"/>
    </ligand>
</feature>